<protein>
    <recommendedName>
        <fullName evidence="5">Pilin</fullName>
    </recommendedName>
</protein>
<dbReference type="Proteomes" id="UP000241736">
    <property type="component" value="Unassembled WGS sequence"/>
</dbReference>
<dbReference type="OrthoDB" id="5918848at2"/>
<reference evidence="3 4" key="1">
    <citation type="submission" date="2018-03" db="EMBL/GenBank/DDBJ databases">
        <title>Arenimonas caeni sp. nov., isolated from activated sludge.</title>
        <authorList>
            <person name="Liu H."/>
        </authorList>
    </citation>
    <scope>NUCLEOTIDE SEQUENCE [LARGE SCALE GENOMIC DNA]</scope>
    <source>
        <strain evidence="4">z29</strain>
    </source>
</reference>
<comment type="caution">
    <text evidence="3">The sequence shown here is derived from an EMBL/GenBank/DDBJ whole genome shotgun (WGS) entry which is preliminary data.</text>
</comment>
<feature type="region of interest" description="Disordered" evidence="2">
    <location>
        <begin position="41"/>
        <end position="61"/>
    </location>
</feature>
<dbReference type="Gene3D" id="3.30.700.10">
    <property type="entry name" value="Glycoprotein, Type 4 Pilin"/>
    <property type="match status" value="1"/>
</dbReference>
<keyword evidence="4" id="KW-1185">Reference proteome</keyword>
<evidence type="ECO:0000313" key="3">
    <source>
        <dbReference type="EMBL" id="PRH82097.1"/>
    </source>
</evidence>
<gene>
    <name evidence="3" type="ORF">C6N40_09755</name>
</gene>
<organism evidence="3 4">
    <name type="scientific">Arenimonas caeni</name>
    <dbReference type="NCBI Taxonomy" id="2058085"/>
    <lineage>
        <taxon>Bacteria</taxon>
        <taxon>Pseudomonadati</taxon>
        <taxon>Pseudomonadota</taxon>
        <taxon>Gammaproteobacteria</taxon>
        <taxon>Lysobacterales</taxon>
        <taxon>Lysobacteraceae</taxon>
        <taxon>Arenimonas</taxon>
    </lineage>
</organism>
<evidence type="ECO:0000313" key="4">
    <source>
        <dbReference type="Proteomes" id="UP000241736"/>
    </source>
</evidence>
<proteinExistence type="inferred from homology"/>
<dbReference type="Pfam" id="PF00114">
    <property type="entry name" value="Pilin"/>
    <property type="match status" value="1"/>
</dbReference>
<accession>A0A2P6M7X1</accession>
<comment type="similarity">
    <text evidence="1">Belongs to the N-Me-Phe pilin family.</text>
</comment>
<dbReference type="GO" id="GO:0009289">
    <property type="term" value="C:pilus"/>
    <property type="evidence" value="ECO:0007669"/>
    <property type="project" value="InterPro"/>
</dbReference>
<sequence>MKSPAYIFVALVLVVLFSLVAYRVSVHFAILPGDAAPAAGTVAAPTEPADQAPADEPAPALPPARAEALDAIGRSAAVRAAVEDYVRESGDWPQSLSQLGLGVPGDHAGGPVAGITVHTQGVVAVSLKPHVARGGVIRLTPSRAPDGAITWQCRASNYPAATRLPDCR</sequence>
<evidence type="ECO:0000256" key="1">
    <source>
        <dbReference type="ARBA" id="ARBA00005233"/>
    </source>
</evidence>
<evidence type="ECO:0008006" key="5">
    <source>
        <dbReference type="Google" id="ProtNLM"/>
    </source>
</evidence>
<dbReference type="SUPFAM" id="SSF54523">
    <property type="entry name" value="Pili subunits"/>
    <property type="match status" value="1"/>
</dbReference>
<name>A0A2P6M7X1_9GAMM</name>
<dbReference type="EMBL" id="PVLF01000014">
    <property type="protein sequence ID" value="PRH82097.1"/>
    <property type="molecule type" value="Genomic_DNA"/>
</dbReference>
<dbReference type="InterPro" id="IPR045584">
    <property type="entry name" value="Pilin-like"/>
</dbReference>
<dbReference type="GO" id="GO:0007155">
    <property type="term" value="P:cell adhesion"/>
    <property type="evidence" value="ECO:0007669"/>
    <property type="project" value="InterPro"/>
</dbReference>
<evidence type="ECO:0000256" key="2">
    <source>
        <dbReference type="SAM" id="MobiDB-lite"/>
    </source>
</evidence>
<dbReference type="InterPro" id="IPR001082">
    <property type="entry name" value="Pilin"/>
</dbReference>
<dbReference type="AlphaFoldDB" id="A0A2P6M7X1"/>